<dbReference type="PIRSF" id="PIRSF005917">
    <property type="entry name" value="MTase_YraL"/>
    <property type="match status" value="1"/>
</dbReference>
<dbReference type="AlphaFoldDB" id="E6PL27"/>
<protein>
    <submittedName>
        <fullName evidence="1">Putative Cobalt precorrin-4 methyltransferase CbiF</fullName>
    </submittedName>
</protein>
<dbReference type="InterPro" id="IPR035996">
    <property type="entry name" value="4pyrrol_Methylase_sf"/>
</dbReference>
<dbReference type="Gene3D" id="3.30.950.10">
    <property type="entry name" value="Methyltransferase, Cobalt-precorrin-4 Transmethylase, Domain 2"/>
    <property type="match status" value="1"/>
</dbReference>
<comment type="caution">
    <text evidence="1">The sequence shown here is derived from an EMBL/GenBank/DDBJ whole genome shotgun (WGS) entry which is preliminary data.</text>
</comment>
<accession>E6PL27</accession>
<dbReference type="CDD" id="cd11649">
    <property type="entry name" value="RsmI_like"/>
    <property type="match status" value="1"/>
</dbReference>
<sequence>MMPTPSKPKGRLLLVPTPLAEVTLTPLSDILPQASIAAAAVLQHWVVENAKTARAFLGAVNAVQPLRIPLQQHGMAVLPKHAKLDAAAARALLHPALDGMDMGLMSEAGAPCVADPGALVVAAAHDLGIEVVPLVGPSSLLLGLMASGLDGQRFAFHGYLPVEAEARKQQIQMFERESALRRQTQLFIETPYRNAALLQALIQTLQPATKLTVASQLTAPDARVRTRSVAQWREDPGQVPEKVPALFGFLAG</sequence>
<keyword evidence="1" id="KW-0489">Methyltransferase</keyword>
<dbReference type="InterPro" id="IPR014777">
    <property type="entry name" value="4pyrrole_Mease_sub1"/>
</dbReference>
<dbReference type="InterPro" id="IPR008189">
    <property type="entry name" value="rRNA_ssu_MeTfrase_I"/>
</dbReference>
<name>E6PL27_9ZZZZ</name>
<evidence type="ECO:0000313" key="1">
    <source>
        <dbReference type="EMBL" id="CBH95628.1"/>
    </source>
</evidence>
<dbReference type="GO" id="GO:0032259">
    <property type="term" value="P:methylation"/>
    <property type="evidence" value="ECO:0007669"/>
    <property type="project" value="UniProtKB-KW"/>
</dbReference>
<dbReference type="InterPro" id="IPR014776">
    <property type="entry name" value="4pyrrole_Mease_sub2"/>
</dbReference>
<proteinExistence type="predicted"/>
<dbReference type="EMBL" id="CABM01000008">
    <property type="protein sequence ID" value="CBH95628.1"/>
    <property type="molecule type" value="Genomic_DNA"/>
</dbReference>
<keyword evidence="1" id="KW-0808">Transferase</keyword>
<gene>
    <name evidence="1" type="ORF">CARN2_1892</name>
</gene>
<dbReference type="PANTHER" id="PTHR46111">
    <property type="entry name" value="RIBOSOMAL RNA SMALL SUBUNIT METHYLTRANSFERASE I"/>
    <property type="match status" value="1"/>
</dbReference>
<organism evidence="1">
    <name type="scientific">mine drainage metagenome</name>
    <dbReference type="NCBI Taxonomy" id="410659"/>
    <lineage>
        <taxon>unclassified sequences</taxon>
        <taxon>metagenomes</taxon>
        <taxon>ecological metagenomes</taxon>
    </lineage>
</organism>
<dbReference type="Gene3D" id="3.40.1010.10">
    <property type="entry name" value="Cobalt-precorrin-4 Transmethylase, Domain 1"/>
    <property type="match status" value="1"/>
</dbReference>
<reference evidence="1" key="1">
    <citation type="submission" date="2009-10" db="EMBL/GenBank/DDBJ databases">
        <title>Diversity of trophic interactions inside an arsenic-rich microbial ecosystem.</title>
        <authorList>
            <person name="Bertin P.N."/>
            <person name="Heinrich-Salmeron A."/>
            <person name="Pelletier E."/>
            <person name="Goulhen-Chollet F."/>
            <person name="Arsene-Ploetze F."/>
            <person name="Gallien S."/>
            <person name="Calteau A."/>
            <person name="Vallenet D."/>
            <person name="Casiot C."/>
            <person name="Chane-Woon-Ming B."/>
            <person name="Giloteaux L."/>
            <person name="Barakat M."/>
            <person name="Bonnefoy V."/>
            <person name="Bruneel O."/>
            <person name="Chandler M."/>
            <person name="Cleiss J."/>
            <person name="Duran R."/>
            <person name="Elbaz-Poulichet F."/>
            <person name="Fonknechten N."/>
            <person name="Lauga B."/>
            <person name="Mornico D."/>
            <person name="Ortet P."/>
            <person name="Schaeffer C."/>
            <person name="Siguier P."/>
            <person name="Alexander Thil Smith A."/>
            <person name="Van Dorsselaer A."/>
            <person name="Weissenbach J."/>
            <person name="Medigue C."/>
            <person name="Le Paslier D."/>
        </authorList>
    </citation>
    <scope>NUCLEOTIDE SEQUENCE</scope>
</reference>
<dbReference type="PANTHER" id="PTHR46111:SF2">
    <property type="entry name" value="SAM-DEPENDENT METHYLTRANSFERASE"/>
    <property type="match status" value="1"/>
</dbReference>
<dbReference type="SUPFAM" id="SSF53790">
    <property type="entry name" value="Tetrapyrrole methylase"/>
    <property type="match status" value="1"/>
</dbReference>
<dbReference type="GO" id="GO:0008168">
    <property type="term" value="F:methyltransferase activity"/>
    <property type="evidence" value="ECO:0007669"/>
    <property type="project" value="UniProtKB-KW"/>
</dbReference>